<feature type="compositionally biased region" description="Low complexity" evidence="1">
    <location>
        <begin position="10"/>
        <end position="22"/>
    </location>
</feature>
<evidence type="ECO:0000313" key="2">
    <source>
        <dbReference type="EMBL" id="KAJ1136897.1"/>
    </source>
</evidence>
<organism evidence="2 3">
    <name type="scientific">Pleurodeles waltl</name>
    <name type="common">Iberian ribbed newt</name>
    <dbReference type="NCBI Taxonomy" id="8319"/>
    <lineage>
        <taxon>Eukaryota</taxon>
        <taxon>Metazoa</taxon>
        <taxon>Chordata</taxon>
        <taxon>Craniata</taxon>
        <taxon>Vertebrata</taxon>
        <taxon>Euteleostomi</taxon>
        <taxon>Amphibia</taxon>
        <taxon>Batrachia</taxon>
        <taxon>Caudata</taxon>
        <taxon>Salamandroidea</taxon>
        <taxon>Salamandridae</taxon>
        <taxon>Pleurodelinae</taxon>
        <taxon>Pleurodeles</taxon>
    </lineage>
</organism>
<protein>
    <submittedName>
        <fullName evidence="2">Uncharacterized protein</fullName>
    </submittedName>
</protein>
<gene>
    <name evidence="2" type="ORF">NDU88_003311</name>
</gene>
<evidence type="ECO:0000313" key="3">
    <source>
        <dbReference type="Proteomes" id="UP001066276"/>
    </source>
</evidence>
<feature type="region of interest" description="Disordered" evidence="1">
    <location>
        <begin position="1"/>
        <end position="32"/>
    </location>
</feature>
<name>A0AAV7QBD8_PLEWA</name>
<dbReference type="Proteomes" id="UP001066276">
    <property type="component" value="Chromosome 6"/>
</dbReference>
<comment type="caution">
    <text evidence="2">The sequence shown here is derived from an EMBL/GenBank/DDBJ whole genome shotgun (WGS) entry which is preliminary data.</text>
</comment>
<reference evidence="2" key="1">
    <citation type="journal article" date="2022" name="bioRxiv">
        <title>Sequencing and chromosome-scale assembly of the giantPleurodeles waltlgenome.</title>
        <authorList>
            <person name="Brown T."/>
            <person name="Elewa A."/>
            <person name="Iarovenko S."/>
            <person name="Subramanian E."/>
            <person name="Araus A.J."/>
            <person name="Petzold A."/>
            <person name="Susuki M."/>
            <person name="Suzuki K.-i.T."/>
            <person name="Hayashi T."/>
            <person name="Toyoda A."/>
            <person name="Oliveira C."/>
            <person name="Osipova E."/>
            <person name="Leigh N.D."/>
            <person name="Simon A."/>
            <person name="Yun M.H."/>
        </authorList>
    </citation>
    <scope>NUCLEOTIDE SEQUENCE</scope>
    <source>
        <strain evidence="2">20211129_DDA</strain>
        <tissue evidence="2">Liver</tissue>
    </source>
</reference>
<dbReference type="EMBL" id="JANPWB010000010">
    <property type="protein sequence ID" value="KAJ1136897.1"/>
    <property type="molecule type" value="Genomic_DNA"/>
</dbReference>
<accession>A0AAV7QBD8</accession>
<sequence length="171" mass="18202">MAAPSAPQISSEPSAPSAGGSPKAYHHILGPPTVAGSGAERAVSSAFAHHEPCFLPLAPRRGLMGGSGHQLLRGGRLRRARSTRASVTLGSASNLQKNILQQLPHRGLEYALRSPWGGGEMACVPRLVSGLWQVDHRLRLTVRRRGRWEAPDRTAATTLVGRRGWGLKAGT</sequence>
<keyword evidence="3" id="KW-1185">Reference proteome</keyword>
<evidence type="ECO:0000256" key="1">
    <source>
        <dbReference type="SAM" id="MobiDB-lite"/>
    </source>
</evidence>
<dbReference type="AlphaFoldDB" id="A0AAV7QBD8"/>
<proteinExistence type="predicted"/>